<keyword evidence="1" id="KW-0347">Helicase</keyword>
<dbReference type="GO" id="GO:0005524">
    <property type="term" value="F:ATP binding"/>
    <property type="evidence" value="ECO:0007669"/>
    <property type="project" value="UniProtKB-KW"/>
</dbReference>
<evidence type="ECO:0000313" key="4">
    <source>
        <dbReference type="Proteomes" id="UP000694005"/>
    </source>
</evidence>
<feature type="domain" description="DNA helicase Pif1-like DEAD-box helicase" evidence="2">
    <location>
        <begin position="67"/>
        <end position="113"/>
    </location>
</feature>
<protein>
    <recommendedName>
        <fullName evidence="1">ATP-dependent DNA helicase</fullName>
        <ecNumber evidence="1">5.6.2.3</ecNumber>
    </recommendedName>
</protein>
<keyword evidence="1" id="KW-0233">DNA recombination</keyword>
<dbReference type="GO" id="GO:0006310">
    <property type="term" value="P:DNA recombination"/>
    <property type="evidence" value="ECO:0007669"/>
    <property type="project" value="UniProtKB-KW"/>
</dbReference>
<proteinExistence type="inferred from homology"/>
<dbReference type="GO" id="GO:0016787">
    <property type="term" value="F:hydrolase activity"/>
    <property type="evidence" value="ECO:0007669"/>
    <property type="project" value="UniProtKB-KW"/>
</dbReference>
<evidence type="ECO:0000256" key="1">
    <source>
        <dbReference type="RuleBase" id="RU363044"/>
    </source>
</evidence>
<sequence length="195" mass="22028">MATRHCDYGHDDDEVSIDTQTALIDTTSIAEQLAAMTFEAATSPLRATLSRFDVLTPDEYEVYKDKPSYLTGKVVIFGGDFRQVLPVIPGGGRSETILATLNSSYLWEHNKIWRWKISLLCNSQVEIDMPSDLLIKSSGEDPIQTIAKEVYGQSFQKSTYKDLYRHQTILIPTNDEVDKRNDYILSKLPGNIFSL</sequence>
<reference evidence="3 4" key="1">
    <citation type="submission" date="2021-07" db="EMBL/GenBank/DDBJ databases">
        <authorList>
            <consortium name="Genoscope - CEA"/>
            <person name="William W."/>
        </authorList>
    </citation>
    <scope>NUCLEOTIDE SEQUENCE [LARGE SCALE GENOMIC DNA]</scope>
</reference>
<dbReference type="AlphaFoldDB" id="A0A8D9M457"/>
<dbReference type="PANTHER" id="PTHR10492">
    <property type="match status" value="1"/>
</dbReference>
<keyword evidence="1" id="KW-0378">Hydrolase</keyword>
<organism evidence="3 4">
    <name type="scientific">Brassica campestris</name>
    <name type="common">Field mustard</name>
    <dbReference type="NCBI Taxonomy" id="3711"/>
    <lineage>
        <taxon>Eukaryota</taxon>
        <taxon>Viridiplantae</taxon>
        <taxon>Streptophyta</taxon>
        <taxon>Embryophyta</taxon>
        <taxon>Tracheophyta</taxon>
        <taxon>Spermatophyta</taxon>
        <taxon>Magnoliopsida</taxon>
        <taxon>eudicotyledons</taxon>
        <taxon>Gunneridae</taxon>
        <taxon>Pentapetalae</taxon>
        <taxon>rosids</taxon>
        <taxon>malvids</taxon>
        <taxon>Brassicales</taxon>
        <taxon>Brassicaceae</taxon>
        <taxon>Brassiceae</taxon>
        <taxon>Brassica</taxon>
    </lineage>
</organism>
<comment type="similarity">
    <text evidence="1">Belongs to the helicase family.</text>
</comment>
<dbReference type="InterPro" id="IPR010285">
    <property type="entry name" value="DNA_helicase_pif1-like_DEAD"/>
</dbReference>
<evidence type="ECO:0000313" key="3">
    <source>
        <dbReference type="EMBL" id="CAG7897012.1"/>
    </source>
</evidence>
<dbReference type="EMBL" id="LS974624">
    <property type="protein sequence ID" value="CAG7897012.1"/>
    <property type="molecule type" value="Genomic_DNA"/>
</dbReference>
<dbReference type="Pfam" id="PF05970">
    <property type="entry name" value="PIF1"/>
    <property type="match status" value="1"/>
</dbReference>
<evidence type="ECO:0000259" key="2">
    <source>
        <dbReference type="Pfam" id="PF05970"/>
    </source>
</evidence>
<dbReference type="GO" id="GO:0006281">
    <property type="term" value="P:DNA repair"/>
    <property type="evidence" value="ECO:0007669"/>
    <property type="project" value="UniProtKB-KW"/>
</dbReference>
<keyword evidence="1" id="KW-0547">Nucleotide-binding</keyword>
<accession>A0A8D9M457</accession>
<dbReference type="PANTHER" id="PTHR10492:SF101">
    <property type="entry name" value="ATP-DEPENDENT DNA HELICASE"/>
    <property type="match status" value="1"/>
</dbReference>
<comment type="cofactor">
    <cofactor evidence="1">
        <name>Mg(2+)</name>
        <dbReference type="ChEBI" id="CHEBI:18420"/>
    </cofactor>
</comment>
<gene>
    <name evidence="3" type="ORF">BRAPAZ1V2_A08P06780.2</name>
</gene>
<dbReference type="GO" id="GO:0043139">
    <property type="term" value="F:5'-3' DNA helicase activity"/>
    <property type="evidence" value="ECO:0007669"/>
    <property type="project" value="UniProtKB-EC"/>
</dbReference>
<dbReference type="Proteomes" id="UP000694005">
    <property type="component" value="Chromosome A08"/>
</dbReference>
<keyword evidence="1" id="KW-0067">ATP-binding</keyword>
<dbReference type="GO" id="GO:0000723">
    <property type="term" value="P:telomere maintenance"/>
    <property type="evidence" value="ECO:0007669"/>
    <property type="project" value="InterPro"/>
</dbReference>
<keyword evidence="1" id="KW-0227">DNA damage</keyword>
<dbReference type="Gramene" id="A08p06780.2_BraZ1">
    <property type="protein sequence ID" value="A08p06780.2_BraZ1.CDS"/>
    <property type="gene ID" value="A08g06780.2_BraZ1"/>
</dbReference>
<keyword evidence="1" id="KW-0234">DNA repair</keyword>
<comment type="catalytic activity">
    <reaction evidence="1">
        <text>ATP + H2O = ADP + phosphate + H(+)</text>
        <dbReference type="Rhea" id="RHEA:13065"/>
        <dbReference type="ChEBI" id="CHEBI:15377"/>
        <dbReference type="ChEBI" id="CHEBI:15378"/>
        <dbReference type="ChEBI" id="CHEBI:30616"/>
        <dbReference type="ChEBI" id="CHEBI:43474"/>
        <dbReference type="ChEBI" id="CHEBI:456216"/>
        <dbReference type="EC" id="5.6.2.3"/>
    </reaction>
</comment>
<dbReference type="EC" id="5.6.2.3" evidence="1"/>
<name>A0A8D9M457_BRACM</name>